<dbReference type="PATRIC" id="fig|317.174.peg.3285"/>
<reference evidence="5 6" key="1">
    <citation type="submission" date="2014-07" db="EMBL/GenBank/DDBJ databases">
        <title>Draft Genome Sequences of Environmental Pseudomonas syringae strains.</title>
        <authorList>
            <person name="Baltrus D.A."/>
            <person name="Berge O."/>
            <person name="Morris C."/>
        </authorList>
    </citation>
    <scope>NUCLEOTIDE SEQUENCE [LARGE SCALE GENOMIC DNA]</scope>
    <source>
        <strain evidence="5 6">CEB003</strain>
    </source>
</reference>
<dbReference type="Gene3D" id="3.40.630.30">
    <property type="match status" value="1"/>
</dbReference>
<dbReference type="AlphaFoldDB" id="A0A085V670"/>
<comment type="caution">
    <text evidence="5">The sequence shown here is derived from an EMBL/GenBank/DDBJ whole genome shotgun (WGS) entry which is preliminary data.</text>
</comment>
<dbReference type="Proteomes" id="UP000028643">
    <property type="component" value="Unassembled WGS sequence"/>
</dbReference>
<dbReference type="PANTHER" id="PTHR43792">
    <property type="entry name" value="GNAT FAMILY, PUTATIVE (AFU_ORTHOLOGUE AFUA_3G00765)-RELATED-RELATED"/>
    <property type="match status" value="1"/>
</dbReference>
<organism evidence="5 6">
    <name type="scientific">Pseudomonas syringae</name>
    <dbReference type="NCBI Taxonomy" id="317"/>
    <lineage>
        <taxon>Bacteria</taxon>
        <taxon>Pseudomonadati</taxon>
        <taxon>Pseudomonadota</taxon>
        <taxon>Gammaproteobacteria</taxon>
        <taxon>Pseudomonadales</taxon>
        <taxon>Pseudomonadaceae</taxon>
        <taxon>Pseudomonas</taxon>
    </lineage>
</organism>
<dbReference type="GO" id="GO:0005737">
    <property type="term" value="C:cytoplasm"/>
    <property type="evidence" value="ECO:0007669"/>
    <property type="project" value="TreeGrafter"/>
</dbReference>
<dbReference type="EMBL" id="JPQT01000108">
    <property type="protein sequence ID" value="KFE50933.1"/>
    <property type="molecule type" value="Genomic_DNA"/>
</dbReference>
<dbReference type="Pfam" id="PF13302">
    <property type="entry name" value="Acetyltransf_3"/>
    <property type="match status" value="1"/>
</dbReference>
<dbReference type="RefSeq" id="WP_047576207.1">
    <property type="nucleotide sequence ID" value="NZ_JPQT01000108.1"/>
</dbReference>
<dbReference type="InterPro" id="IPR000182">
    <property type="entry name" value="GNAT_dom"/>
</dbReference>
<evidence type="ECO:0000259" key="4">
    <source>
        <dbReference type="PROSITE" id="PS51186"/>
    </source>
</evidence>
<comment type="similarity">
    <text evidence="3">Belongs to the acetyltransferase family. RimJ subfamily.</text>
</comment>
<dbReference type="PANTHER" id="PTHR43792:SF8">
    <property type="entry name" value="[RIBOSOMAL PROTEIN US5]-ALANINE N-ACETYLTRANSFERASE"/>
    <property type="match status" value="1"/>
</dbReference>
<keyword evidence="2" id="KW-0012">Acyltransferase</keyword>
<evidence type="ECO:0000256" key="1">
    <source>
        <dbReference type="ARBA" id="ARBA00022679"/>
    </source>
</evidence>
<name>A0A085V670_PSESX</name>
<dbReference type="SUPFAM" id="SSF55729">
    <property type="entry name" value="Acyl-CoA N-acyltransferases (Nat)"/>
    <property type="match status" value="1"/>
</dbReference>
<evidence type="ECO:0000313" key="6">
    <source>
        <dbReference type="Proteomes" id="UP000028643"/>
    </source>
</evidence>
<dbReference type="GO" id="GO:0008999">
    <property type="term" value="F:protein-N-terminal-alanine acetyltransferase activity"/>
    <property type="evidence" value="ECO:0007669"/>
    <property type="project" value="TreeGrafter"/>
</dbReference>
<feature type="domain" description="N-acetyltransferase" evidence="4">
    <location>
        <begin position="4"/>
        <end position="166"/>
    </location>
</feature>
<keyword evidence="1 5" id="KW-0808">Transferase</keyword>
<gene>
    <name evidence="5" type="ORF">IV02_16060</name>
</gene>
<evidence type="ECO:0000256" key="3">
    <source>
        <dbReference type="ARBA" id="ARBA00038502"/>
    </source>
</evidence>
<evidence type="ECO:0000313" key="5">
    <source>
        <dbReference type="EMBL" id="KFE50933.1"/>
    </source>
</evidence>
<protein>
    <submittedName>
        <fullName evidence="5">Acetyltransferase</fullName>
    </submittedName>
</protein>
<dbReference type="InterPro" id="IPR051531">
    <property type="entry name" value="N-acetyltransferase"/>
</dbReference>
<evidence type="ECO:0000256" key="2">
    <source>
        <dbReference type="ARBA" id="ARBA00023315"/>
    </source>
</evidence>
<sequence>MNTFNVRQLESTDNEALLAFEVRNRKWFETHIDARAPAFYSLQGVTDHVAGYLADFAQGNWHPFVIDDSAAQIVGRANLKNINVPLGCAEVGYRIDQRFCGQGLATLALRHLIEEAQTRWRLTQLIAKVYEGNVGSRKVLTRCGFTLEASSGKDQPEDEYRLVVSN</sequence>
<accession>A0A085V670</accession>
<proteinExistence type="inferred from homology"/>
<dbReference type="PROSITE" id="PS51186">
    <property type="entry name" value="GNAT"/>
    <property type="match status" value="1"/>
</dbReference>
<dbReference type="InterPro" id="IPR016181">
    <property type="entry name" value="Acyl_CoA_acyltransferase"/>
</dbReference>